<dbReference type="Proteomes" id="UP000000271">
    <property type="component" value="Chromosome"/>
</dbReference>
<dbReference type="NCBIfam" id="TIGR00071">
    <property type="entry name" value="hisT_truA"/>
    <property type="match status" value="1"/>
</dbReference>
<sequence length="261" mass="29350">MRRMLIRIEYDGSGFNGYQKQPNARTVQGELERALSVMHKAESWPCTSSGRTDTGVHGVRQPVHFDSPLTIPDERWPMALNSLLPDDIQVLGAMEVDASFHARYDTVGKVYRYRVDTAKRQTVFRRSFAAHFPGNMDIEAMREAAKHLEGTHDFTSLSSPKTDVKDKVRTLFAVSLEEREDGFDVVFAGSGFLYQMVRILMGTLIKVGSGDWPPDVIPAIIEKQERQAAGPTAPGHGLYLEDVFYTKEALDACVKRLEEKK</sequence>
<comment type="function">
    <text evidence="4">Formation of pseudouridine at positions 38, 39 and 40 in the anticodon stem and loop of transfer RNAs.</text>
</comment>
<keyword evidence="3 4" id="KW-0413">Isomerase</keyword>
<dbReference type="PANTHER" id="PTHR11142:SF0">
    <property type="entry name" value="TRNA PSEUDOURIDINE SYNTHASE-LIKE 1"/>
    <property type="match status" value="1"/>
</dbReference>
<dbReference type="KEGG" id="bse:Bsel_0147"/>
<dbReference type="CDD" id="cd02570">
    <property type="entry name" value="PseudoU_synth_EcTruA"/>
    <property type="match status" value="1"/>
</dbReference>
<feature type="binding site" evidence="4 6">
    <location>
        <position position="111"/>
    </location>
    <ligand>
        <name>substrate</name>
    </ligand>
</feature>
<feature type="active site" description="Nucleophile" evidence="4 5">
    <location>
        <position position="53"/>
    </location>
</feature>
<dbReference type="InterPro" id="IPR001406">
    <property type="entry name" value="PsdUridine_synth_TruA"/>
</dbReference>
<dbReference type="AlphaFoldDB" id="D6XVS3"/>
<dbReference type="InterPro" id="IPR020103">
    <property type="entry name" value="PsdUridine_synth_cat_dom_sf"/>
</dbReference>
<dbReference type="FunFam" id="3.30.70.580:FF:000001">
    <property type="entry name" value="tRNA pseudouridine synthase A"/>
    <property type="match status" value="1"/>
</dbReference>
<evidence type="ECO:0000256" key="3">
    <source>
        <dbReference type="ARBA" id="ARBA00023235"/>
    </source>
</evidence>
<gene>
    <name evidence="4" type="primary">truA</name>
    <name evidence="9" type="ordered locus">Bsel_0147</name>
</gene>
<keyword evidence="2 4" id="KW-0819">tRNA processing</keyword>
<feature type="domain" description="Pseudouridine synthase I TruA alpha/beta" evidence="8">
    <location>
        <begin position="9"/>
        <end position="105"/>
    </location>
</feature>
<comment type="catalytic activity">
    <reaction evidence="4 7">
        <text>uridine(38/39/40) in tRNA = pseudouridine(38/39/40) in tRNA</text>
        <dbReference type="Rhea" id="RHEA:22376"/>
        <dbReference type="Rhea" id="RHEA-COMP:10085"/>
        <dbReference type="Rhea" id="RHEA-COMP:10087"/>
        <dbReference type="ChEBI" id="CHEBI:65314"/>
        <dbReference type="ChEBI" id="CHEBI:65315"/>
        <dbReference type="EC" id="5.4.99.12"/>
    </reaction>
</comment>
<reference evidence="9" key="1">
    <citation type="submission" date="2009-10" db="EMBL/GenBank/DDBJ databases">
        <title>Complete sequence of Bacillus selenitireducens MLS10.</title>
        <authorList>
            <consortium name="US DOE Joint Genome Institute"/>
            <person name="Lucas S."/>
            <person name="Copeland A."/>
            <person name="Lapidus A."/>
            <person name="Glavina del Rio T."/>
            <person name="Dalin E."/>
            <person name="Tice H."/>
            <person name="Bruce D."/>
            <person name="Goodwin L."/>
            <person name="Pitluck S."/>
            <person name="Sims D."/>
            <person name="Brettin T."/>
            <person name="Detter J.C."/>
            <person name="Han C."/>
            <person name="Larimer F."/>
            <person name="Land M."/>
            <person name="Hauser L."/>
            <person name="Kyrpides N."/>
            <person name="Ovchinnikova G."/>
            <person name="Stolz J."/>
        </authorList>
    </citation>
    <scope>NUCLEOTIDE SEQUENCE [LARGE SCALE GENOMIC DNA]</scope>
    <source>
        <strain evidence="9">MLS10</strain>
    </source>
</reference>
<evidence type="ECO:0000256" key="7">
    <source>
        <dbReference type="RuleBase" id="RU003792"/>
    </source>
</evidence>
<evidence type="ECO:0000256" key="5">
    <source>
        <dbReference type="PIRSR" id="PIRSR001430-1"/>
    </source>
</evidence>
<comment type="similarity">
    <text evidence="1 4 7">Belongs to the tRNA pseudouridine synthase TruA family.</text>
</comment>
<evidence type="ECO:0000256" key="1">
    <source>
        <dbReference type="ARBA" id="ARBA00009375"/>
    </source>
</evidence>
<evidence type="ECO:0000313" key="10">
    <source>
        <dbReference type="Proteomes" id="UP000000271"/>
    </source>
</evidence>
<organism evidence="9 10">
    <name type="scientific">Bacillus selenitireducens (strain ATCC 700615 / DSM 15326 / MLS10)</name>
    <dbReference type="NCBI Taxonomy" id="439292"/>
    <lineage>
        <taxon>Bacteria</taxon>
        <taxon>Bacillati</taxon>
        <taxon>Bacillota</taxon>
        <taxon>Bacilli</taxon>
        <taxon>Bacillales</taxon>
        <taxon>Bacillaceae</taxon>
        <taxon>Salisediminibacterium</taxon>
    </lineage>
</organism>
<dbReference type="EMBL" id="CP001791">
    <property type="protein sequence ID" value="ADH97696.1"/>
    <property type="molecule type" value="Genomic_DNA"/>
</dbReference>
<dbReference type="eggNOG" id="COG0101">
    <property type="taxonomic scope" value="Bacteria"/>
</dbReference>
<evidence type="ECO:0000313" key="9">
    <source>
        <dbReference type="EMBL" id="ADH97696.1"/>
    </source>
</evidence>
<protein>
    <recommendedName>
        <fullName evidence="4">tRNA pseudouridine synthase A</fullName>
        <ecNumber evidence="4">5.4.99.12</ecNumber>
    </recommendedName>
    <alternativeName>
        <fullName evidence="4">tRNA pseudouridine(38-40) synthase</fullName>
    </alternativeName>
    <alternativeName>
        <fullName evidence="4">tRNA pseudouridylate synthase I</fullName>
    </alternativeName>
    <alternativeName>
        <fullName evidence="4">tRNA-uridine isomerase I</fullName>
    </alternativeName>
</protein>
<comment type="subunit">
    <text evidence="4">Homodimer.</text>
</comment>
<comment type="caution">
    <text evidence="4">Lacks conserved residue(s) required for the propagation of feature annotation.</text>
</comment>
<dbReference type="InterPro" id="IPR020097">
    <property type="entry name" value="PsdUridine_synth_TruA_a/b_dom"/>
</dbReference>
<dbReference type="HAMAP" id="MF_00171">
    <property type="entry name" value="TruA"/>
    <property type="match status" value="1"/>
</dbReference>
<name>D6XVS3_BACIE</name>
<evidence type="ECO:0000256" key="4">
    <source>
        <dbReference type="HAMAP-Rule" id="MF_00171"/>
    </source>
</evidence>
<feature type="domain" description="Pseudouridine synthase I TruA alpha/beta" evidence="8">
    <location>
        <begin position="144"/>
        <end position="245"/>
    </location>
</feature>
<accession>D6XVS3</accession>
<keyword evidence="10" id="KW-1185">Reference proteome</keyword>
<dbReference type="InterPro" id="IPR020094">
    <property type="entry name" value="TruA/RsuA/RluB/E/F_N"/>
</dbReference>
<dbReference type="GO" id="GO:0160147">
    <property type="term" value="F:tRNA pseudouridine(38-40) synthase activity"/>
    <property type="evidence" value="ECO:0007669"/>
    <property type="project" value="UniProtKB-EC"/>
</dbReference>
<dbReference type="GO" id="GO:0031119">
    <property type="term" value="P:tRNA pseudouridine synthesis"/>
    <property type="evidence" value="ECO:0007669"/>
    <property type="project" value="UniProtKB-UniRule"/>
</dbReference>
<dbReference type="Gene3D" id="3.30.70.660">
    <property type="entry name" value="Pseudouridine synthase I, catalytic domain, C-terminal subdomain"/>
    <property type="match status" value="1"/>
</dbReference>
<dbReference type="GO" id="GO:0003723">
    <property type="term" value="F:RNA binding"/>
    <property type="evidence" value="ECO:0007669"/>
    <property type="project" value="InterPro"/>
</dbReference>
<proteinExistence type="inferred from homology"/>
<dbReference type="SUPFAM" id="SSF55120">
    <property type="entry name" value="Pseudouridine synthase"/>
    <property type="match status" value="1"/>
</dbReference>
<dbReference type="STRING" id="439292.Bsel_0147"/>
<dbReference type="PIRSF" id="PIRSF001430">
    <property type="entry name" value="tRNA_psdUrid_synth"/>
    <property type="match status" value="1"/>
</dbReference>
<dbReference type="HOGENOM" id="CLU_014673_0_1_9"/>
<dbReference type="InterPro" id="IPR020095">
    <property type="entry name" value="PsdUridine_synth_TruA_C"/>
</dbReference>
<dbReference type="PANTHER" id="PTHR11142">
    <property type="entry name" value="PSEUDOURIDYLATE SYNTHASE"/>
    <property type="match status" value="1"/>
</dbReference>
<dbReference type="RefSeq" id="WP_013171125.1">
    <property type="nucleotide sequence ID" value="NC_014219.1"/>
</dbReference>
<evidence type="ECO:0000256" key="6">
    <source>
        <dbReference type="PIRSR" id="PIRSR001430-2"/>
    </source>
</evidence>
<dbReference type="Gene3D" id="3.30.70.580">
    <property type="entry name" value="Pseudouridine synthase I, catalytic domain, N-terminal subdomain"/>
    <property type="match status" value="1"/>
</dbReference>
<dbReference type="EC" id="5.4.99.12" evidence="4"/>
<dbReference type="Pfam" id="PF01416">
    <property type="entry name" value="PseudoU_synth_1"/>
    <property type="match status" value="2"/>
</dbReference>
<evidence type="ECO:0000256" key="2">
    <source>
        <dbReference type="ARBA" id="ARBA00022694"/>
    </source>
</evidence>
<evidence type="ECO:0000259" key="8">
    <source>
        <dbReference type="Pfam" id="PF01416"/>
    </source>
</evidence>
<dbReference type="OrthoDB" id="9811823at2"/>